<sequence length="53" mass="5568">MKKIIMALGILFLLTAGYSLVNASNGSKIPAGAEGVKIKVGDPNEPAPDWNKK</sequence>
<protein>
    <submittedName>
        <fullName evidence="1">Uncharacterized protein</fullName>
    </submittedName>
</protein>
<name>A0ABS2NCX7_9BACI</name>
<organism evidence="1 2">
    <name type="scientific">Rossellomorea pakistanensis</name>
    <dbReference type="NCBI Taxonomy" id="992288"/>
    <lineage>
        <taxon>Bacteria</taxon>
        <taxon>Bacillati</taxon>
        <taxon>Bacillota</taxon>
        <taxon>Bacilli</taxon>
        <taxon>Bacillales</taxon>
        <taxon>Bacillaceae</taxon>
        <taxon>Rossellomorea</taxon>
    </lineage>
</organism>
<evidence type="ECO:0000313" key="1">
    <source>
        <dbReference type="EMBL" id="MBM7585669.1"/>
    </source>
</evidence>
<keyword evidence="2" id="KW-1185">Reference proteome</keyword>
<reference evidence="1 2" key="1">
    <citation type="submission" date="2021-01" db="EMBL/GenBank/DDBJ databases">
        <title>Genomic Encyclopedia of Type Strains, Phase IV (KMG-IV): sequencing the most valuable type-strain genomes for metagenomic binning, comparative biology and taxonomic classification.</title>
        <authorList>
            <person name="Goeker M."/>
        </authorList>
    </citation>
    <scope>NUCLEOTIDE SEQUENCE [LARGE SCALE GENOMIC DNA]</scope>
    <source>
        <strain evidence="1 2">DSM 24834</strain>
    </source>
</reference>
<evidence type="ECO:0000313" key="2">
    <source>
        <dbReference type="Proteomes" id="UP001646157"/>
    </source>
</evidence>
<proteinExistence type="predicted"/>
<dbReference type="Proteomes" id="UP001646157">
    <property type="component" value="Unassembled WGS sequence"/>
</dbReference>
<dbReference type="EMBL" id="JAFBDZ010000002">
    <property type="protein sequence ID" value="MBM7585669.1"/>
    <property type="molecule type" value="Genomic_DNA"/>
</dbReference>
<accession>A0ABS2NCX7</accession>
<dbReference type="RefSeq" id="WP_205172059.1">
    <property type="nucleotide sequence ID" value="NZ_JAFBDZ010000002.1"/>
</dbReference>
<comment type="caution">
    <text evidence="1">The sequence shown here is derived from an EMBL/GenBank/DDBJ whole genome shotgun (WGS) entry which is preliminary data.</text>
</comment>
<gene>
    <name evidence="1" type="ORF">JOC86_002211</name>
</gene>